<protein>
    <submittedName>
        <fullName evidence="2">Uncharacterized protein</fullName>
    </submittedName>
</protein>
<sequence length="108" mass="11799">MAARQAASLARTLISWIHGSEMCRPQTPAMDVVVPGDRDVYYAFSVLLIFIIIQSKAPAGAPVRKASSAAGLEARQIPARSPLARQRESGNDQIEKQVQSTEHQTRRA</sequence>
<proteinExistence type="predicted"/>
<evidence type="ECO:0000256" key="1">
    <source>
        <dbReference type="SAM" id="MobiDB-lite"/>
    </source>
</evidence>
<dbReference type="EMBL" id="JAGMUV010000004">
    <property type="protein sequence ID" value="KAH7161565.1"/>
    <property type="molecule type" value="Genomic_DNA"/>
</dbReference>
<comment type="caution">
    <text evidence="2">The sequence shown here is derived from an EMBL/GenBank/DDBJ whole genome shotgun (WGS) entry which is preliminary data.</text>
</comment>
<reference evidence="2" key="1">
    <citation type="journal article" date="2021" name="Nat. Commun.">
        <title>Genetic determinants of endophytism in the Arabidopsis root mycobiome.</title>
        <authorList>
            <person name="Mesny F."/>
            <person name="Miyauchi S."/>
            <person name="Thiergart T."/>
            <person name="Pickel B."/>
            <person name="Atanasova L."/>
            <person name="Karlsson M."/>
            <person name="Huettel B."/>
            <person name="Barry K.W."/>
            <person name="Haridas S."/>
            <person name="Chen C."/>
            <person name="Bauer D."/>
            <person name="Andreopoulos W."/>
            <person name="Pangilinan J."/>
            <person name="LaButti K."/>
            <person name="Riley R."/>
            <person name="Lipzen A."/>
            <person name="Clum A."/>
            <person name="Drula E."/>
            <person name="Henrissat B."/>
            <person name="Kohler A."/>
            <person name="Grigoriev I.V."/>
            <person name="Martin F.M."/>
            <person name="Hacquard S."/>
        </authorList>
    </citation>
    <scope>NUCLEOTIDE SEQUENCE</scope>
    <source>
        <strain evidence="2">MPI-CAGE-AT-0147</strain>
    </source>
</reference>
<feature type="region of interest" description="Disordered" evidence="1">
    <location>
        <begin position="64"/>
        <end position="108"/>
    </location>
</feature>
<dbReference type="Proteomes" id="UP000738349">
    <property type="component" value="Unassembled WGS sequence"/>
</dbReference>
<keyword evidence="3" id="KW-1185">Reference proteome</keyword>
<evidence type="ECO:0000313" key="2">
    <source>
        <dbReference type="EMBL" id="KAH7161565.1"/>
    </source>
</evidence>
<name>A0A9P9FEY3_9HYPO</name>
<organism evidence="2 3">
    <name type="scientific">Dactylonectria macrodidyma</name>
    <dbReference type="NCBI Taxonomy" id="307937"/>
    <lineage>
        <taxon>Eukaryota</taxon>
        <taxon>Fungi</taxon>
        <taxon>Dikarya</taxon>
        <taxon>Ascomycota</taxon>
        <taxon>Pezizomycotina</taxon>
        <taxon>Sordariomycetes</taxon>
        <taxon>Hypocreomycetidae</taxon>
        <taxon>Hypocreales</taxon>
        <taxon>Nectriaceae</taxon>
        <taxon>Dactylonectria</taxon>
    </lineage>
</organism>
<accession>A0A9P9FEY3</accession>
<feature type="compositionally biased region" description="Basic and acidic residues" evidence="1">
    <location>
        <begin position="85"/>
        <end position="95"/>
    </location>
</feature>
<dbReference type="AlphaFoldDB" id="A0A9P9FEY3"/>
<gene>
    <name evidence="2" type="ORF">EDB81DRAFT_879885</name>
</gene>
<evidence type="ECO:0000313" key="3">
    <source>
        <dbReference type="Proteomes" id="UP000738349"/>
    </source>
</evidence>